<dbReference type="Pfam" id="PF00226">
    <property type="entry name" value="DnaJ"/>
    <property type="match status" value="1"/>
</dbReference>
<accession>A0A6A4VR23</accession>
<feature type="compositionally biased region" description="Low complexity" evidence="6">
    <location>
        <begin position="356"/>
        <end position="372"/>
    </location>
</feature>
<dbReference type="Gene3D" id="1.10.287.110">
    <property type="entry name" value="DnaJ domain"/>
    <property type="match status" value="1"/>
</dbReference>
<feature type="domain" description="J" evidence="7">
    <location>
        <begin position="104"/>
        <end position="168"/>
    </location>
</feature>
<dbReference type="PROSITE" id="PS00636">
    <property type="entry name" value="DNAJ_1"/>
    <property type="match status" value="1"/>
</dbReference>
<keyword evidence="5" id="KW-0472">Membrane</keyword>
<comment type="subcellular location">
    <subcellularLocation>
        <location evidence="1">Endoplasmic reticulum membrane</location>
        <topology evidence="1">Single-pass membrane protein</topology>
    </subcellularLocation>
</comment>
<evidence type="ECO:0000313" key="8">
    <source>
        <dbReference type="EMBL" id="KAF0296113.1"/>
    </source>
</evidence>
<dbReference type="InterPro" id="IPR001623">
    <property type="entry name" value="DnaJ_domain"/>
</dbReference>
<feature type="compositionally biased region" description="Low complexity" evidence="6">
    <location>
        <begin position="420"/>
        <end position="429"/>
    </location>
</feature>
<evidence type="ECO:0000313" key="9">
    <source>
        <dbReference type="Proteomes" id="UP000440578"/>
    </source>
</evidence>
<dbReference type="Proteomes" id="UP000440578">
    <property type="component" value="Unassembled WGS sequence"/>
</dbReference>
<dbReference type="GO" id="GO:0071218">
    <property type="term" value="P:cellular response to misfolded protein"/>
    <property type="evidence" value="ECO:0007669"/>
    <property type="project" value="TreeGrafter"/>
</dbReference>
<keyword evidence="3" id="KW-0256">Endoplasmic reticulum</keyword>
<dbReference type="CDD" id="cd06257">
    <property type="entry name" value="DnaJ"/>
    <property type="match status" value="1"/>
</dbReference>
<evidence type="ECO:0000259" key="7">
    <source>
        <dbReference type="PROSITE" id="PS50076"/>
    </source>
</evidence>
<feature type="compositionally biased region" description="Basic and acidic residues" evidence="6">
    <location>
        <begin position="72"/>
        <end position="90"/>
    </location>
</feature>
<evidence type="ECO:0000256" key="4">
    <source>
        <dbReference type="ARBA" id="ARBA00022989"/>
    </source>
</evidence>
<dbReference type="SUPFAM" id="SSF46565">
    <property type="entry name" value="Chaperone J-domain"/>
    <property type="match status" value="1"/>
</dbReference>
<keyword evidence="4" id="KW-1133">Transmembrane helix</keyword>
<feature type="compositionally biased region" description="Low complexity" evidence="6">
    <location>
        <begin position="450"/>
        <end position="465"/>
    </location>
</feature>
<feature type="compositionally biased region" description="Polar residues" evidence="6">
    <location>
        <begin position="479"/>
        <end position="503"/>
    </location>
</feature>
<sequence length="503" mass="55142">MDANKGEAERCVEAAERAMNAGERDKAARLLRKAEKMYPTEKAQSLLELLNRLGESTPDGARSRPAARAQHRRSEPEEPRAAPEEASYTKEQLEEVRRIKVCKDYYEILGVSKEVTDSELKKKYRKLALQFHPDKNKTPGAGEAFKAIGNAFAVLSDTEKRKQYDLYGNEDVRSSRGRGHHHYDPTHGGFEADVTAEELFNMFFGGGMPSQNIYMRRNGRWTRAQQQHRARQEREEAPTSSLVLQLMPILLLIFMSMMSSWFVSDPLYSLQPSSKYSMVRRTGTLKVPYYVKPDFSTEYQGSLYRLEAEVEEEYVRMLRNACLKERTYTGDPGRVSSGHRAGDPGRVSRGHRAGDSGRASSGPRAGAGDPGRVSSGHRAGDPGRVSRGHRAGDPGRASSGPRAGAGDPGRVSSGHRAGDPGRASSGSRAGDSDRASSGPRAGAGDPGRVSSGHRAGDSGRASSGSRAEENMMWRARSFGDSSQLKKAQGLGTPSCQRLQEIYT</sequence>
<dbReference type="InterPro" id="IPR036869">
    <property type="entry name" value="J_dom_sf"/>
</dbReference>
<comment type="caution">
    <text evidence="8">The sequence shown here is derived from an EMBL/GenBank/DDBJ whole genome shotgun (WGS) entry which is preliminary data.</text>
</comment>
<feature type="region of interest" description="Disordered" evidence="6">
    <location>
        <begin position="50"/>
        <end position="90"/>
    </location>
</feature>
<dbReference type="Pfam" id="PF09320">
    <property type="entry name" value="DUF1977"/>
    <property type="match status" value="1"/>
</dbReference>
<keyword evidence="2" id="KW-0812">Transmembrane</keyword>
<dbReference type="OrthoDB" id="442087at2759"/>
<dbReference type="GO" id="GO:0030544">
    <property type="term" value="F:Hsp70 protein binding"/>
    <property type="evidence" value="ECO:0007669"/>
    <property type="project" value="TreeGrafter"/>
</dbReference>
<dbReference type="GO" id="GO:0005789">
    <property type="term" value="C:endoplasmic reticulum membrane"/>
    <property type="evidence" value="ECO:0007669"/>
    <property type="project" value="UniProtKB-SubCell"/>
</dbReference>
<evidence type="ECO:0000256" key="2">
    <source>
        <dbReference type="ARBA" id="ARBA00022692"/>
    </source>
</evidence>
<dbReference type="InterPro" id="IPR015399">
    <property type="entry name" value="DUF1977_DnaJ-like"/>
</dbReference>
<feature type="compositionally biased region" description="Low complexity" evidence="6">
    <location>
        <begin position="394"/>
        <end position="410"/>
    </location>
</feature>
<name>A0A6A4VR23_AMPAM</name>
<feature type="region of interest" description="Disordered" evidence="6">
    <location>
        <begin position="327"/>
        <end position="503"/>
    </location>
</feature>
<evidence type="ECO:0000256" key="6">
    <source>
        <dbReference type="SAM" id="MobiDB-lite"/>
    </source>
</evidence>
<evidence type="ECO:0000256" key="5">
    <source>
        <dbReference type="ARBA" id="ARBA00023136"/>
    </source>
</evidence>
<dbReference type="PANTHER" id="PTHR43908:SF3">
    <property type="entry name" value="AT29763P-RELATED"/>
    <property type="match status" value="1"/>
</dbReference>
<dbReference type="InterPro" id="IPR018253">
    <property type="entry name" value="DnaJ_domain_CS"/>
</dbReference>
<dbReference type="SMART" id="SM00271">
    <property type="entry name" value="DnaJ"/>
    <property type="match status" value="1"/>
</dbReference>
<evidence type="ECO:0000256" key="1">
    <source>
        <dbReference type="ARBA" id="ARBA00004389"/>
    </source>
</evidence>
<evidence type="ECO:0000256" key="3">
    <source>
        <dbReference type="ARBA" id="ARBA00022824"/>
    </source>
</evidence>
<dbReference type="InterPro" id="IPR051100">
    <property type="entry name" value="DnaJ_subfamily_B/C"/>
</dbReference>
<keyword evidence="9" id="KW-1185">Reference proteome</keyword>
<gene>
    <name evidence="8" type="primary">DNAJB12_0</name>
    <name evidence="8" type="ORF">FJT64_006439</name>
</gene>
<dbReference type="PRINTS" id="PR00625">
    <property type="entry name" value="JDOMAIN"/>
</dbReference>
<dbReference type="EMBL" id="VIIS01001582">
    <property type="protein sequence ID" value="KAF0296113.1"/>
    <property type="molecule type" value="Genomic_DNA"/>
</dbReference>
<proteinExistence type="predicted"/>
<reference evidence="8 9" key="1">
    <citation type="submission" date="2019-07" db="EMBL/GenBank/DDBJ databases">
        <title>Draft genome assembly of a fouling barnacle, Amphibalanus amphitrite (Darwin, 1854): The first reference genome for Thecostraca.</title>
        <authorList>
            <person name="Kim W."/>
        </authorList>
    </citation>
    <scope>NUCLEOTIDE SEQUENCE [LARGE SCALE GENOMIC DNA]</scope>
    <source>
        <strain evidence="8">SNU_AA5</strain>
        <tissue evidence="8">Soma without cirri and trophi</tissue>
    </source>
</reference>
<protein>
    <submittedName>
        <fullName evidence="8">DnaJ subfamily B member 12</fullName>
    </submittedName>
</protein>
<dbReference type="PANTHER" id="PTHR43908">
    <property type="entry name" value="AT29763P-RELATED"/>
    <property type="match status" value="1"/>
</dbReference>
<dbReference type="FunFam" id="1.10.287.110:FF:000137">
    <property type="entry name" value="DnaJ homolog subfamily B member 1"/>
    <property type="match status" value="1"/>
</dbReference>
<organism evidence="8 9">
    <name type="scientific">Amphibalanus amphitrite</name>
    <name type="common">Striped barnacle</name>
    <name type="synonym">Balanus amphitrite</name>
    <dbReference type="NCBI Taxonomy" id="1232801"/>
    <lineage>
        <taxon>Eukaryota</taxon>
        <taxon>Metazoa</taxon>
        <taxon>Ecdysozoa</taxon>
        <taxon>Arthropoda</taxon>
        <taxon>Crustacea</taxon>
        <taxon>Multicrustacea</taxon>
        <taxon>Cirripedia</taxon>
        <taxon>Thoracica</taxon>
        <taxon>Thoracicalcarea</taxon>
        <taxon>Balanomorpha</taxon>
        <taxon>Balanoidea</taxon>
        <taxon>Balanidae</taxon>
        <taxon>Amphibalaninae</taxon>
        <taxon>Amphibalanus</taxon>
    </lineage>
</organism>
<dbReference type="PROSITE" id="PS50076">
    <property type="entry name" value="DNAJ_2"/>
    <property type="match status" value="1"/>
</dbReference>
<dbReference type="AlphaFoldDB" id="A0A6A4VR23"/>